<dbReference type="PROSITE" id="PS51257">
    <property type="entry name" value="PROKAR_LIPOPROTEIN"/>
    <property type="match status" value="1"/>
</dbReference>
<evidence type="ECO:0000256" key="2">
    <source>
        <dbReference type="ARBA" id="ARBA00007886"/>
    </source>
</evidence>
<dbReference type="eggNOG" id="ENOG502ZYKQ">
    <property type="taxonomic scope" value="Bacteria"/>
</dbReference>
<feature type="domain" description="Spore germination GerAC-like C-terminal" evidence="8">
    <location>
        <begin position="197"/>
        <end position="365"/>
    </location>
</feature>
<comment type="caution">
    <text evidence="10">The sequence shown here is derived from an EMBL/GenBank/DDBJ whole genome shotgun (WGS) entry which is preliminary data.</text>
</comment>
<dbReference type="InterPro" id="IPR038501">
    <property type="entry name" value="Spore_GerAC_C_sf"/>
</dbReference>
<evidence type="ECO:0000256" key="5">
    <source>
        <dbReference type="ARBA" id="ARBA00023136"/>
    </source>
</evidence>
<keyword evidence="4" id="KW-0732">Signal</keyword>
<evidence type="ECO:0000313" key="11">
    <source>
        <dbReference type="Proteomes" id="UP000050398"/>
    </source>
</evidence>
<organism evidence="10 11">
    <name type="scientific">Rossellomorea vietnamensis</name>
    <dbReference type="NCBI Taxonomy" id="218284"/>
    <lineage>
        <taxon>Bacteria</taxon>
        <taxon>Bacillati</taxon>
        <taxon>Bacillota</taxon>
        <taxon>Bacilli</taxon>
        <taxon>Bacillales</taxon>
        <taxon>Bacillaceae</taxon>
        <taxon>Rossellomorea</taxon>
    </lineage>
</organism>
<dbReference type="Pfam" id="PF05504">
    <property type="entry name" value="Spore_GerAC"/>
    <property type="match status" value="1"/>
</dbReference>
<evidence type="ECO:0008006" key="12">
    <source>
        <dbReference type="Google" id="ProtNLM"/>
    </source>
</evidence>
<dbReference type="NCBIfam" id="TIGR02887">
    <property type="entry name" value="spore_ger_x_C"/>
    <property type="match status" value="1"/>
</dbReference>
<dbReference type="InterPro" id="IPR008844">
    <property type="entry name" value="Spore_GerAC-like"/>
</dbReference>
<proteinExistence type="inferred from homology"/>
<keyword evidence="7" id="KW-0449">Lipoprotein</keyword>
<keyword evidence="3" id="KW-0309">Germination</keyword>
<evidence type="ECO:0000256" key="6">
    <source>
        <dbReference type="ARBA" id="ARBA00023139"/>
    </source>
</evidence>
<dbReference type="Gene3D" id="3.30.300.210">
    <property type="entry name" value="Nutrient germinant receptor protein C, domain 3"/>
    <property type="match status" value="1"/>
</dbReference>
<keyword evidence="6" id="KW-0564">Palmitate</keyword>
<dbReference type="PATRIC" id="fig|218284.4.peg.4439"/>
<keyword evidence="5" id="KW-0472">Membrane</keyword>
<dbReference type="AlphaFoldDB" id="A0A0P6W119"/>
<dbReference type="RefSeq" id="WP_060673018.1">
    <property type="nucleotide sequence ID" value="NZ_LIXZ01000010.1"/>
</dbReference>
<dbReference type="PANTHER" id="PTHR35789">
    <property type="entry name" value="SPORE GERMINATION PROTEIN B3"/>
    <property type="match status" value="1"/>
</dbReference>
<dbReference type="GO" id="GO:0009847">
    <property type="term" value="P:spore germination"/>
    <property type="evidence" value="ECO:0007669"/>
    <property type="project" value="InterPro"/>
</dbReference>
<comment type="subcellular location">
    <subcellularLocation>
        <location evidence="1">Membrane</location>
        <topology evidence="1">Lipid-anchor</topology>
    </subcellularLocation>
</comment>
<sequence length="368" mass="41436">MKRTCLLTAILICFLFLTGCVEKEILDDLYIETGKAYDYVGEDKIRGTALFPIYLADKSIQNGTLSAEASSTREVLEKLERRSQQPLVRGSLDVVLVGEELAKKGIIDIGDSLQRDASVGARLYLTVTEGEAGELIKGNYGLRGNGTYLSNLIQHNITRRELPETNLHMFIYDYFQDGQTPYLPILKQLSNESVAISGIALFDKDKMVKKVPAKDMFFFKLLVDKYAEGSHVIKMGKEKSRGHVENSIEASVTSLKSKNKIIVKHNADPVEVTVRVKIRGIIREYTGKKLTPDKVVEVEKQMKKDIEENGTRMLKEFQELGIDPVGIGQIQKHGVRGFDFKEWEDSIYPRVKFNVDARIQILEAGTVE</sequence>
<name>A0A0P6W119_9BACI</name>
<comment type="similarity">
    <text evidence="2">Belongs to the GerABKC lipoprotein family.</text>
</comment>
<dbReference type="InterPro" id="IPR057336">
    <property type="entry name" value="GerAC_N"/>
</dbReference>
<dbReference type="PANTHER" id="PTHR35789:SF1">
    <property type="entry name" value="SPORE GERMINATION PROTEIN B3"/>
    <property type="match status" value="1"/>
</dbReference>
<dbReference type="InterPro" id="IPR046953">
    <property type="entry name" value="Spore_GerAC-like_C"/>
</dbReference>
<evidence type="ECO:0000313" key="10">
    <source>
        <dbReference type="EMBL" id="KPL58951.1"/>
    </source>
</evidence>
<protein>
    <recommendedName>
        <fullName evidence="12">Spore germination protein</fullName>
    </recommendedName>
</protein>
<feature type="domain" description="Spore germination protein N-terminal" evidence="9">
    <location>
        <begin position="24"/>
        <end position="187"/>
    </location>
</feature>
<dbReference type="OrthoDB" id="2592518at2"/>
<evidence type="ECO:0000259" key="9">
    <source>
        <dbReference type="Pfam" id="PF25198"/>
    </source>
</evidence>
<dbReference type="EMBL" id="LIXZ01000010">
    <property type="protein sequence ID" value="KPL58951.1"/>
    <property type="molecule type" value="Genomic_DNA"/>
</dbReference>
<dbReference type="Proteomes" id="UP000050398">
    <property type="component" value="Unassembled WGS sequence"/>
</dbReference>
<evidence type="ECO:0000256" key="7">
    <source>
        <dbReference type="ARBA" id="ARBA00023288"/>
    </source>
</evidence>
<evidence type="ECO:0000256" key="4">
    <source>
        <dbReference type="ARBA" id="ARBA00022729"/>
    </source>
</evidence>
<accession>A0A0P6W119</accession>
<evidence type="ECO:0000259" key="8">
    <source>
        <dbReference type="Pfam" id="PF05504"/>
    </source>
</evidence>
<evidence type="ECO:0000256" key="1">
    <source>
        <dbReference type="ARBA" id="ARBA00004635"/>
    </source>
</evidence>
<gene>
    <name evidence="10" type="ORF">AM506_13480</name>
</gene>
<evidence type="ECO:0000256" key="3">
    <source>
        <dbReference type="ARBA" id="ARBA00022544"/>
    </source>
</evidence>
<dbReference type="GO" id="GO:0016020">
    <property type="term" value="C:membrane"/>
    <property type="evidence" value="ECO:0007669"/>
    <property type="project" value="UniProtKB-SubCell"/>
</dbReference>
<dbReference type="Pfam" id="PF25198">
    <property type="entry name" value="Spore_GerAC_N"/>
    <property type="match status" value="1"/>
</dbReference>
<reference evidence="10 11" key="1">
    <citation type="submission" date="2015-08" db="EMBL/GenBank/DDBJ databases">
        <title>Draft Genome Sequence of Bacillus vietnamensis UCD-SED5.</title>
        <authorList>
            <person name="Lee R.D."/>
            <person name="Jospin G."/>
            <person name="Lang J.M."/>
            <person name="Coil D.A."/>
            <person name="Eisen J.A."/>
        </authorList>
    </citation>
    <scope>NUCLEOTIDE SEQUENCE [LARGE SCALE GENOMIC DNA]</scope>
    <source>
        <strain evidence="10 11">UCD-SED5</strain>
    </source>
</reference>